<sequence length="79" mass="8645">MTVRGAGDPSPAAPMLMGHIPLSFQPTMHKDDSRSVDELYATKPFLQPDDVVNAVLFAITSPSHVEINDMRIRPTGQLN</sequence>
<keyword evidence="2" id="KW-1185">Reference proteome</keyword>
<accession>A0ABP0GSM8</accession>
<gene>
    <name evidence="1" type="ORF">CVLEPA_LOCUS28080</name>
</gene>
<dbReference type="EMBL" id="CAWYQH010000141">
    <property type="protein sequence ID" value="CAK8694734.1"/>
    <property type="molecule type" value="Genomic_DNA"/>
</dbReference>
<organism evidence="1 2">
    <name type="scientific">Clavelina lepadiformis</name>
    <name type="common">Light-bulb sea squirt</name>
    <name type="synonym">Ascidia lepadiformis</name>
    <dbReference type="NCBI Taxonomy" id="159417"/>
    <lineage>
        <taxon>Eukaryota</taxon>
        <taxon>Metazoa</taxon>
        <taxon>Chordata</taxon>
        <taxon>Tunicata</taxon>
        <taxon>Ascidiacea</taxon>
        <taxon>Aplousobranchia</taxon>
        <taxon>Clavelinidae</taxon>
        <taxon>Clavelina</taxon>
    </lineage>
</organism>
<comment type="caution">
    <text evidence="1">The sequence shown here is derived from an EMBL/GenBank/DDBJ whole genome shotgun (WGS) entry which is preliminary data.</text>
</comment>
<reference evidence="1 2" key="1">
    <citation type="submission" date="2024-02" db="EMBL/GenBank/DDBJ databases">
        <authorList>
            <person name="Daric V."/>
            <person name="Darras S."/>
        </authorList>
    </citation>
    <scope>NUCLEOTIDE SEQUENCE [LARGE SCALE GENOMIC DNA]</scope>
</reference>
<proteinExistence type="predicted"/>
<evidence type="ECO:0000313" key="2">
    <source>
        <dbReference type="Proteomes" id="UP001642483"/>
    </source>
</evidence>
<evidence type="ECO:0000313" key="1">
    <source>
        <dbReference type="EMBL" id="CAK8694734.1"/>
    </source>
</evidence>
<protein>
    <submittedName>
        <fullName evidence="1">Uncharacterized protein</fullName>
    </submittedName>
</protein>
<dbReference type="Proteomes" id="UP001642483">
    <property type="component" value="Unassembled WGS sequence"/>
</dbReference>
<name>A0ABP0GSM8_CLALP</name>